<accession>A0ABS9KUS9</accession>
<keyword evidence="2" id="KW-1185">Reference proteome</keyword>
<reference evidence="1" key="1">
    <citation type="submission" date="2022-01" db="EMBL/GenBank/DDBJ databases">
        <authorList>
            <person name="Jo J.-H."/>
            <person name="Im W.-T."/>
        </authorList>
    </citation>
    <scope>NUCLEOTIDE SEQUENCE</scope>
    <source>
        <strain evidence="1">NA20</strain>
    </source>
</reference>
<name>A0ABS9KUS9_9BACT</name>
<dbReference type="EMBL" id="JAKLTR010000011">
    <property type="protein sequence ID" value="MCG2616102.1"/>
    <property type="molecule type" value="Genomic_DNA"/>
</dbReference>
<organism evidence="1 2">
    <name type="scientific">Terrimonas ginsenosidimutans</name>
    <dbReference type="NCBI Taxonomy" id="2908004"/>
    <lineage>
        <taxon>Bacteria</taxon>
        <taxon>Pseudomonadati</taxon>
        <taxon>Bacteroidota</taxon>
        <taxon>Chitinophagia</taxon>
        <taxon>Chitinophagales</taxon>
        <taxon>Chitinophagaceae</taxon>
        <taxon>Terrimonas</taxon>
    </lineage>
</organism>
<dbReference type="Proteomes" id="UP001165367">
    <property type="component" value="Unassembled WGS sequence"/>
</dbReference>
<dbReference type="RefSeq" id="WP_237874640.1">
    <property type="nucleotide sequence ID" value="NZ_JAKLTR010000011.1"/>
</dbReference>
<gene>
    <name evidence="1" type="ORF">LZZ85_17530</name>
</gene>
<sequence length="45" mass="4883">MCEDTEKAAVARSPFTAARSTVNGERTTAIHFTFPAFGGEYSTKK</sequence>
<protein>
    <submittedName>
        <fullName evidence="1">Uncharacterized protein</fullName>
    </submittedName>
</protein>
<evidence type="ECO:0000313" key="2">
    <source>
        <dbReference type="Proteomes" id="UP001165367"/>
    </source>
</evidence>
<comment type="caution">
    <text evidence="1">The sequence shown here is derived from an EMBL/GenBank/DDBJ whole genome shotgun (WGS) entry which is preliminary data.</text>
</comment>
<proteinExistence type="predicted"/>
<evidence type="ECO:0000313" key="1">
    <source>
        <dbReference type="EMBL" id="MCG2616102.1"/>
    </source>
</evidence>